<reference evidence="4" key="1">
    <citation type="submission" date="2020-10" db="EMBL/GenBank/DDBJ databases">
        <authorList>
            <person name="Gilroy R."/>
        </authorList>
    </citation>
    <scope>NUCLEOTIDE SEQUENCE</scope>
    <source>
        <strain evidence="4">20514</strain>
    </source>
</reference>
<feature type="domain" description="LamG-like jellyroll fold" evidence="3">
    <location>
        <begin position="190"/>
        <end position="329"/>
    </location>
</feature>
<dbReference type="Pfam" id="PF13385">
    <property type="entry name" value="Laminin_G_3"/>
    <property type="match status" value="1"/>
</dbReference>
<evidence type="ECO:0000313" key="4">
    <source>
        <dbReference type="EMBL" id="MBO8448542.1"/>
    </source>
</evidence>
<dbReference type="AlphaFoldDB" id="A0A9D9EIF2"/>
<name>A0A9D9EIF2_9BACT</name>
<dbReference type="Pfam" id="PF08522">
    <property type="entry name" value="BT_3987-like_N"/>
    <property type="match status" value="1"/>
</dbReference>
<evidence type="ECO:0000313" key="5">
    <source>
        <dbReference type="Proteomes" id="UP000810252"/>
    </source>
</evidence>
<protein>
    <submittedName>
        <fullName evidence="4">DUF1735 domain-containing protein</fullName>
    </submittedName>
</protein>
<evidence type="ECO:0000256" key="2">
    <source>
        <dbReference type="ARBA" id="ARBA00023157"/>
    </source>
</evidence>
<gene>
    <name evidence="4" type="ORF">IAC29_04640</name>
</gene>
<keyword evidence="2" id="KW-1015">Disulfide bond</keyword>
<dbReference type="Gene3D" id="2.60.120.200">
    <property type="match status" value="1"/>
</dbReference>
<dbReference type="EMBL" id="JADIMQ010000067">
    <property type="protein sequence ID" value="MBO8448542.1"/>
    <property type="molecule type" value="Genomic_DNA"/>
</dbReference>
<dbReference type="Gene3D" id="2.60.40.1740">
    <property type="entry name" value="hypothetical protein (bacova_03559)"/>
    <property type="match status" value="1"/>
</dbReference>
<accession>A0A9D9EIF2</accession>
<reference evidence="4" key="2">
    <citation type="journal article" date="2021" name="PeerJ">
        <title>Extensive microbial diversity within the chicken gut microbiome revealed by metagenomics and culture.</title>
        <authorList>
            <person name="Gilroy R."/>
            <person name="Ravi A."/>
            <person name="Getino M."/>
            <person name="Pursley I."/>
            <person name="Horton D.L."/>
            <person name="Alikhan N.F."/>
            <person name="Baker D."/>
            <person name="Gharbi K."/>
            <person name="Hall N."/>
            <person name="Watson M."/>
            <person name="Adriaenssens E.M."/>
            <person name="Foster-Nyarko E."/>
            <person name="Jarju S."/>
            <person name="Secka A."/>
            <person name="Antonio M."/>
            <person name="Oren A."/>
            <person name="Chaudhuri R.R."/>
            <person name="La Ragione R."/>
            <person name="Hildebrand F."/>
            <person name="Pallen M.J."/>
        </authorList>
    </citation>
    <scope>NUCLEOTIDE SEQUENCE</scope>
    <source>
        <strain evidence="4">20514</strain>
    </source>
</reference>
<evidence type="ECO:0000256" key="1">
    <source>
        <dbReference type="ARBA" id="ARBA00022729"/>
    </source>
</evidence>
<dbReference type="GO" id="GO:0005975">
    <property type="term" value="P:carbohydrate metabolic process"/>
    <property type="evidence" value="ECO:0007669"/>
    <property type="project" value="UniProtKB-ARBA"/>
</dbReference>
<sequence>METIGKIMAFMAVSLFFASCSEKEPQFGNRLYIDVTAVSEEILFKGSSAAVTEERVLKAGIPRPASGRISAVFIADPSLVDTYRDAYYSPSAEPLPAEYCTVENAEVTIEEEAVSSTEATVRFSGIEKLDMEKTYVMPVAMRNVQGAEVLESKSVVYYVFKGASLINVVADMNENRAWPDFKDSPDFNLAAFTLEALVNFNQFGKQISTIMGIEGKFLLRMGDAAVPDNQLQIATSNGNFTDAGLQMEPGKWYHVALTFDKGAIKVYIDGVEKLTADCGLGAVDFGVHHNDESNGQPRCFWVGYSYNDERSMNGLISEVRMWNRTLTPEEINAVNHFYTADPAAEGLMAYWKFDEGAGTSVKDHSRYGHDLTVDSEPEWVQVTLPES</sequence>
<proteinExistence type="predicted"/>
<dbReference type="PROSITE" id="PS51257">
    <property type="entry name" value="PROKAR_LIPOPROTEIN"/>
    <property type="match status" value="1"/>
</dbReference>
<comment type="caution">
    <text evidence="4">The sequence shown here is derived from an EMBL/GenBank/DDBJ whole genome shotgun (WGS) entry which is preliminary data.</text>
</comment>
<dbReference type="Proteomes" id="UP000810252">
    <property type="component" value="Unassembled WGS sequence"/>
</dbReference>
<dbReference type="SUPFAM" id="SSF49899">
    <property type="entry name" value="Concanavalin A-like lectins/glucanases"/>
    <property type="match status" value="1"/>
</dbReference>
<dbReference type="InterPro" id="IPR006558">
    <property type="entry name" value="LamG-like"/>
</dbReference>
<evidence type="ECO:0000259" key="3">
    <source>
        <dbReference type="SMART" id="SM00560"/>
    </source>
</evidence>
<organism evidence="4 5">
    <name type="scientific">Candidatus Cryptobacteroides merdigallinarum</name>
    <dbReference type="NCBI Taxonomy" id="2840770"/>
    <lineage>
        <taxon>Bacteria</taxon>
        <taxon>Pseudomonadati</taxon>
        <taxon>Bacteroidota</taxon>
        <taxon>Bacteroidia</taxon>
        <taxon>Bacteroidales</taxon>
        <taxon>Candidatus Cryptobacteroides</taxon>
    </lineage>
</organism>
<dbReference type="InterPro" id="IPR013728">
    <property type="entry name" value="BT_3987-like_N"/>
</dbReference>
<keyword evidence="1" id="KW-0732">Signal</keyword>
<dbReference type="SMART" id="SM00560">
    <property type="entry name" value="LamGL"/>
    <property type="match status" value="1"/>
</dbReference>
<dbReference type="InterPro" id="IPR013320">
    <property type="entry name" value="ConA-like_dom_sf"/>
</dbReference>
<dbReference type="GO" id="GO:0004553">
    <property type="term" value="F:hydrolase activity, hydrolyzing O-glycosyl compounds"/>
    <property type="evidence" value="ECO:0007669"/>
    <property type="project" value="UniProtKB-ARBA"/>
</dbReference>